<dbReference type="EMBL" id="CP065217">
    <property type="protein sequence ID" value="QPL55232.1"/>
    <property type="molecule type" value="Genomic_DNA"/>
</dbReference>
<dbReference type="PANTHER" id="PTHR30349:SF36">
    <property type="entry name" value="PROPHAGE INTEGRASE INTR-RELATED"/>
    <property type="match status" value="1"/>
</dbReference>
<dbReference type="Gene3D" id="1.10.443.10">
    <property type="entry name" value="Intergrase catalytic core"/>
    <property type="match status" value="1"/>
</dbReference>
<organism evidence="7 8">
    <name type="scientific">Vibrio navarrensis</name>
    <dbReference type="NCBI Taxonomy" id="29495"/>
    <lineage>
        <taxon>Bacteria</taxon>
        <taxon>Pseudomonadati</taxon>
        <taxon>Pseudomonadota</taxon>
        <taxon>Gammaproteobacteria</taxon>
        <taxon>Vibrionales</taxon>
        <taxon>Vibrionaceae</taxon>
        <taxon>Vibrio</taxon>
    </lineage>
</organism>
<evidence type="ECO:0000259" key="6">
    <source>
        <dbReference type="PROSITE" id="PS51900"/>
    </source>
</evidence>
<evidence type="ECO:0000256" key="3">
    <source>
        <dbReference type="ARBA" id="ARBA00023172"/>
    </source>
</evidence>
<dbReference type="PROSITE" id="PS51900">
    <property type="entry name" value="CB"/>
    <property type="match status" value="1"/>
</dbReference>
<name>A0AAJ4IEK7_9VIBR</name>
<evidence type="ECO:0000256" key="2">
    <source>
        <dbReference type="ARBA" id="ARBA00023125"/>
    </source>
</evidence>
<feature type="domain" description="Core-binding (CB)" evidence="6">
    <location>
        <begin position="83"/>
        <end position="170"/>
    </location>
</feature>
<dbReference type="InterPro" id="IPR050090">
    <property type="entry name" value="Tyrosine_recombinase_XerCD"/>
</dbReference>
<dbReference type="GO" id="GO:0006310">
    <property type="term" value="P:DNA recombination"/>
    <property type="evidence" value="ECO:0007669"/>
    <property type="project" value="UniProtKB-KW"/>
</dbReference>
<keyword evidence="2 4" id="KW-0238">DNA-binding</keyword>
<dbReference type="Pfam" id="PF12167">
    <property type="entry name" value="Arm-DNA-bind_2"/>
    <property type="match status" value="1"/>
</dbReference>
<dbReference type="AlphaFoldDB" id="A0AAJ4IEK7"/>
<evidence type="ECO:0000313" key="7">
    <source>
        <dbReference type="EMBL" id="QPL55232.1"/>
    </source>
</evidence>
<gene>
    <name evidence="7" type="ORF">I3X05_10520</name>
</gene>
<dbReference type="CDD" id="cd01189">
    <property type="entry name" value="INT_ICEBs1_C_like"/>
    <property type="match status" value="1"/>
</dbReference>
<reference evidence="7 8" key="1">
    <citation type="submission" date="2020-11" db="EMBL/GenBank/DDBJ databases">
        <title>Complete and Circularized Genome Assembly of a human isolate of Vibrio navarrensis biotype pommerensis with MiSeq and MinION Sequence Data.</title>
        <authorList>
            <person name="Schwartz K."/>
            <person name="Borowiak M."/>
            <person name="Deneke C."/>
            <person name="Balau V."/>
            <person name="Metelmann C."/>
            <person name="Strauch E."/>
        </authorList>
    </citation>
    <scope>NUCLEOTIDE SEQUENCE [LARGE SCALE GENOMIC DNA]</scope>
    <source>
        <strain evidence="7 8">20-VB00237</strain>
    </source>
</reference>
<dbReference type="Pfam" id="PF00589">
    <property type="entry name" value="Phage_integrase"/>
    <property type="match status" value="1"/>
</dbReference>
<dbReference type="Pfam" id="PF13102">
    <property type="entry name" value="Phage_int_SAM_5"/>
    <property type="match status" value="1"/>
</dbReference>
<evidence type="ECO:0000256" key="1">
    <source>
        <dbReference type="ARBA" id="ARBA00022908"/>
    </source>
</evidence>
<dbReference type="InterPro" id="IPR013762">
    <property type="entry name" value="Integrase-like_cat_sf"/>
</dbReference>
<keyword evidence="1" id="KW-0229">DNA integration</keyword>
<dbReference type="GO" id="GO:0015074">
    <property type="term" value="P:DNA integration"/>
    <property type="evidence" value="ECO:0007669"/>
    <property type="project" value="UniProtKB-KW"/>
</dbReference>
<dbReference type="Proteomes" id="UP000594435">
    <property type="component" value="Chromosome 1"/>
</dbReference>
<dbReference type="PANTHER" id="PTHR30349">
    <property type="entry name" value="PHAGE INTEGRASE-RELATED"/>
    <property type="match status" value="1"/>
</dbReference>
<evidence type="ECO:0000259" key="5">
    <source>
        <dbReference type="PROSITE" id="PS51898"/>
    </source>
</evidence>
<dbReference type="Gene3D" id="1.10.150.130">
    <property type="match status" value="1"/>
</dbReference>
<sequence length="419" mass="48457">MKLPEGVEVRGNSIRIRFTYKEIRCGETLKGWEVTKSNIKKAGQLRAVILSEINDGTFNYIRRFPNSKKAKELSSPSTLVSEMTVQQLLDTYYEFKVKKLSSQTQYVIKGTIERCKMLLENTKVKDFNHIHALEFQKFLVEKPTIRGKARSPKTTNNHTKLMRRAFDLAVKSKFIDSNPFADLQLVRNKPSEPDPLERDEFEKLLKATPNERWANMFTVAVYTGLRTGELCALAWEDIDLEKGIINVRRNIGVKRVFTTPKTHRSTRTVHLLKPALEALRSQMKYTYSLTAKDIEVEVKNTSEVRRESVRFVFVPMNCLQKTELTYKTTTYNRLWTRRLKAAGIRHRCSYQSRHTYACWLISNNANLSFIAEQMGHVGTSMLERVYGRFMKSHASNQIDILNKVISNWPTSAPSENSIE</sequence>
<evidence type="ECO:0000256" key="4">
    <source>
        <dbReference type="PROSITE-ProRule" id="PRU01248"/>
    </source>
</evidence>
<keyword evidence="3" id="KW-0233">DNA recombination</keyword>
<dbReference type="InterPro" id="IPR002104">
    <property type="entry name" value="Integrase_catalytic"/>
</dbReference>
<dbReference type="GO" id="GO:0003677">
    <property type="term" value="F:DNA binding"/>
    <property type="evidence" value="ECO:0007669"/>
    <property type="project" value="UniProtKB-UniRule"/>
</dbReference>
<dbReference type="InterPro" id="IPR011010">
    <property type="entry name" value="DNA_brk_join_enz"/>
</dbReference>
<proteinExistence type="predicted"/>
<dbReference type="InterPro" id="IPR010998">
    <property type="entry name" value="Integrase_recombinase_N"/>
</dbReference>
<dbReference type="PROSITE" id="PS51898">
    <property type="entry name" value="TYR_RECOMBINASE"/>
    <property type="match status" value="1"/>
</dbReference>
<dbReference type="InterPro" id="IPR022000">
    <property type="entry name" value="Min27-like_integrase_DNA_bind"/>
</dbReference>
<protein>
    <submittedName>
        <fullName evidence="7">Tyrosine-type recombinase/integrase</fullName>
    </submittedName>
</protein>
<dbReference type="SUPFAM" id="SSF56349">
    <property type="entry name" value="DNA breaking-rejoining enzymes"/>
    <property type="match status" value="1"/>
</dbReference>
<feature type="domain" description="Tyr recombinase" evidence="5">
    <location>
        <begin position="191"/>
        <end position="399"/>
    </location>
</feature>
<dbReference type="InterPro" id="IPR044068">
    <property type="entry name" value="CB"/>
</dbReference>
<evidence type="ECO:0000313" key="8">
    <source>
        <dbReference type="Proteomes" id="UP000594435"/>
    </source>
</evidence>
<dbReference type="InterPro" id="IPR025269">
    <property type="entry name" value="SAM-like_dom"/>
</dbReference>
<accession>A0AAJ4IEK7</accession>